<accession>A0A0A9GM80</accession>
<evidence type="ECO:0000313" key="1">
    <source>
        <dbReference type="EMBL" id="JAE26235.1"/>
    </source>
</evidence>
<proteinExistence type="predicted"/>
<sequence>MIRFVEMIRGEIGTGRILLRCTTRICPKIKEDILFIVKTTGTRLFLLLTSLMHAMIRQEGNMAMVNQMTKSWRELMQSTS</sequence>
<protein>
    <submittedName>
        <fullName evidence="1">Uncharacterized protein</fullName>
    </submittedName>
</protein>
<dbReference type="EMBL" id="GBRH01171661">
    <property type="protein sequence ID" value="JAE26235.1"/>
    <property type="molecule type" value="Transcribed_RNA"/>
</dbReference>
<dbReference type="AlphaFoldDB" id="A0A0A9GM80"/>
<organism evidence="1">
    <name type="scientific">Arundo donax</name>
    <name type="common">Giant reed</name>
    <name type="synonym">Donax arundinaceus</name>
    <dbReference type="NCBI Taxonomy" id="35708"/>
    <lineage>
        <taxon>Eukaryota</taxon>
        <taxon>Viridiplantae</taxon>
        <taxon>Streptophyta</taxon>
        <taxon>Embryophyta</taxon>
        <taxon>Tracheophyta</taxon>
        <taxon>Spermatophyta</taxon>
        <taxon>Magnoliopsida</taxon>
        <taxon>Liliopsida</taxon>
        <taxon>Poales</taxon>
        <taxon>Poaceae</taxon>
        <taxon>PACMAD clade</taxon>
        <taxon>Arundinoideae</taxon>
        <taxon>Arundineae</taxon>
        <taxon>Arundo</taxon>
    </lineage>
</organism>
<reference evidence="1" key="1">
    <citation type="submission" date="2014-09" db="EMBL/GenBank/DDBJ databases">
        <authorList>
            <person name="Magalhaes I.L.F."/>
            <person name="Oliveira U."/>
            <person name="Santos F.R."/>
            <person name="Vidigal T.H.D.A."/>
            <person name="Brescovit A.D."/>
            <person name="Santos A.J."/>
        </authorList>
    </citation>
    <scope>NUCLEOTIDE SEQUENCE</scope>
    <source>
        <tissue evidence="1">Shoot tissue taken approximately 20 cm above the soil surface</tissue>
    </source>
</reference>
<reference evidence="1" key="2">
    <citation type="journal article" date="2015" name="Data Brief">
        <title>Shoot transcriptome of the giant reed, Arundo donax.</title>
        <authorList>
            <person name="Barrero R.A."/>
            <person name="Guerrero F.D."/>
            <person name="Moolhuijzen P."/>
            <person name="Goolsby J.A."/>
            <person name="Tidwell J."/>
            <person name="Bellgard S.E."/>
            <person name="Bellgard M.I."/>
        </authorList>
    </citation>
    <scope>NUCLEOTIDE SEQUENCE</scope>
    <source>
        <tissue evidence="1">Shoot tissue taken approximately 20 cm above the soil surface</tissue>
    </source>
</reference>
<name>A0A0A9GM80_ARUDO</name>